<evidence type="ECO:0000256" key="5">
    <source>
        <dbReference type="ARBA" id="ARBA00023172"/>
    </source>
</evidence>
<comment type="caution">
    <text evidence="8">The sequence shown here is derived from an EMBL/GenBank/DDBJ whole genome shotgun (WGS) entry which is preliminary data.</text>
</comment>
<evidence type="ECO:0000256" key="1">
    <source>
        <dbReference type="ARBA" id="ARBA00002190"/>
    </source>
</evidence>
<proteinExistence type="inferred from homology"/>
<dbReference type="Pfam" id="PF00872">
    <property type="entry name" value="Transposase_mut"/>
    <property type="match status" value="1"/>
</dbReference>
<dbReference type="EMBL" id="JBGMEK010000011">
    <property type="protein sequence ID" value="MFA0810762.1"/>
    <property type="molecule type" value="Genomic_DNA"/>
</dbReference>
<dbReference type="PANTHER" id="PTHR33217">
    <property type="entry name" value="TRANSPOSASE FOR INSERTION SEQUENCE ELEMENT IS1081"/>
    <property type="match status" value="1"/>
</dbReference>
<dbReference type="RefSeq" id="WP_371838335.1">
    <property type="nucleotide sequence ID" value="NZ_JBGMEK010000011.1"/>
</dbReference>
<protein>
    <recommendedName>
        <fullName evidence="6">Mutator family transposase</fullName>
    </recommendedName>
</protein>
<evidence type="ECO:0000256" key="2">
    <source>
        <dbReference type="ARBA" id="ARBA00010961"/>
    </source>
</evidence>
<comment type="similarity">
    <text evidence="2 6">Belongs to the transposase mutator family.</text>
</comment>
<evidence type="ECO:0000313" key="9">
    <source>
        <dbReference type="Proteomes" id="UP001569428"/>
    </source>
</evidence>
<evidence type="ECO:0000256" key="3">
    <source>
        <dbReference type="ARBA" id="ARBA00022578"/>
    </source>
</evidence>
<dbReference type="PANTHER" id="PTHR33217:SF8">
    <property type="entry name" value="MUTATOR FAMILY TRANSPOSASE"/>
    <property type="match status" value="1"/>
</dbReference>
<evidence type="ECO:0000256" key="7">
    <source>
        <dbReference type="SAM" id="MobiDB-lite"/>
    </source>
</evidence>
<evidence type="ECO:0000256" key="4">
    <source>
        <dbReference type="ARBA" id="ARBA00023125"/>
    </source>
</evidence>
<dbReference type="Proteomes" id="UP001569428">
    <property type="component" value="Unassembled WGS sequence"/>
</dbReference>
<reference evidence="8 9" key="1">
    <citation type="submission" date="2024-08" db="EMBL/GenBank/DDBJ databases">
        <authorList>
            <person name="Ishaq N."/>
        </authorList>
    </citation>
    <scope>NUCLEOTIDE SEQUENCE [LARGE SCALE GENOMIC DNA]</scope>
    <source>
        <strain evidence="8 9">DSM 18651</strain>
    </source>
</reference>
<feature type="region of interest" description="Disordered" evidence="7">
    <location>
        <begin position="43"/>
        <end position="102"/>
    </location>
</feature>
<gene>
    <name evidence="8" type="ORF">ACCI49_07490</name>
</gene>
<sequence>MTKPTFDMDAAIKALREGKDLSGKDGILTPLIKQLTEAAMKAELEEHLASEDKPNRKNGTTSKTMKSPAGSFELQTPRDRAGTFEPQVVKKHQTQLTDELER</sequence>
<evidence type="ECO:0000256" key="6">
    <source>
        <dbReference type="RuleBase" id="RU365089"/>
    </source>
</evidence>
<feature type="compositionally biased region" description="Basic and acidic residues" evidence="7">
    <location>
        <begin position="43"/>
        <end position="55"/>
    </location>
</feature>
<keyword evidence="3 6" id="KW-0815">Transposition</keyword>
<keyword evidence="6" id="KW-0814">Transposable element</keyword>
<evidence type="ECO:0000313" key="8">
    <source>
        <dbReference type="EMBL" id="MFA0810762.1"/>
    </source>
</evidence>
<dbReference type="InterPro" id="IPR001207">
    <property type="entry name" value="Transposase_mutator"/>
</dbReference>
<comment type="function">
    <text evidence="1 6">Required for the transposition of the insertion element.</text>
</comment>
<name>A0ABV4NXK3_9GAMM</name>
<keyword evidence="4 6" id="KW-0238">DNA-binding</keyword>
<accession>A0ABV4NXK3</accession>
<keyword evidence="5 6" id="KW-0233">DNA recombination</keyword>
<keyword evidence="9" id="KW-1185">Reference proteome</keyword>
<organism evidence="8 9">
    <name type="scientific">Microbulbifer epialgicus</name>
    <dbReference type="NCBI Taxonomy" id="393907"/>
    <lineage>
        <taxon>Bacteria</taxon>
        <taxon>Pseudomonadati</taxon>
        <taxon>Pseudomonadota</taxon>
        <taxon>Gammaproteobacteria</taxon>
        <taxon>Cellvibrionales</taxon>
        <taxon>Microbulbiferaceae</taxon>
        <taxon>Microbulbifer</taxon>
    </lineage>
</organism>
<feature type="non-terminal residue" evidence="8">
    <location>
        <position position="102"/>
    </location>
</feature>